<dbReference type="NCBIfam" id="TIGR01891">
    <property type="entry name" value="amidohydrolases"/>
    <property type="match status" value="1"/>
</dbReference>
<dbReference type="Proteomes" id="UP000325614">
    <property type="component" value="Chromosome"/>
</dbReference>
<dbReference type="KEGG" id="mico:GDR74_08820"/>
<accession>A0A5P9JVT7</accession>
<dbReference type="Gene3D" id="3.40.630.10">
    <property type="entry name" value="Zn peptidases"/>
    <property type="match status" value="1"/>
</dbReference>
<feature type="binding site" evidence="2">
    <location>
        <position position="355"/>
    </location>
    <ligand>
        <name>Mn(2+)</name>
        <dbReference type="ChEBI" id="CHEBI:29035"/>
        <label>2</label>
    </ligand>
</feature>
<dbReference type="InterPro" id="IPR017439">
    <property type="entry name" value="Amidohydrolase"/>
</dbReference>
<keyword evidence="2" id="KW-0464">Manganese</keyword>
<dbReference type="InterPro" id="IPR036264">
    <property type="entry name" value="Bact_exopeptidase_dim_dom"/>
</dbReference>
<dbReference type="PIRSF" id="PIRSF005962">
    <property type="entry name" value="Pept_M20D_amidohydro"/>
    <property type="match status" value="1"/>
</dbReference>
<keyword evidence="1 3" id="KW-0378">Hydrolase</keyword>
<keyword evidence="4" id="KW-1185">Reference proteome</keyword>
<evidence type="ECO:0000313" key="3">
    <source>
        <dbReference type="EMBL" id="QFU16319.1"/>
    </source>
</evidence>
<dbReference type="SUPFAM" id="SSF55031">
    <property type="entry name" value="Bacterial exopeptidase dimerisation domain"/>
    <property type="match status" value="1"/>
</dbReference>
<feature type="binding site" evidence="2">
    <location>
        <position position="99"/>
    </location>
    <ligand>
        <name>Mn(2+)</name>
        <dbReference type="ChEBI" id="CHEBI:29035"/>
        <label>2</label>
    </ligand>
</feature>
<feature type="binding site" evidence="2">
    <location>
        <position position="134"/>
    </location>
    <ligand>
        <name>Mn(2+)</name>
        <dbReference type="ChEBI" id="CHEBI:29035"/>
        <label>2</label>
    </ligand>
</feature>
<dbReference type="InterPro" id="IPR002933">
    <property type="entry name" value="Peptidase_M20"/>
</dbReference>
<feature type="binding site" evidence="2">
    <location>
        <position position="101"/>
    </location>
    <ligand>
        <name>Mn(2+)</name>
        <dbReference type="ChEBI" id="CHEBI:29035"/>
        <label>2</label>
    </ligand>
</feature>
<dbReference type="PANTHER" id="PTHR11014:SF169">
    <property type="entry name" value="CLAN MH, FAMILY M20, PEPTIDASE T-LIKE METALLOPEPTIDASE"/>
    <property type="match status" value="1"/>
</dbReference>
<evidence type="ECO:0000256" key="1">
    <source>
        <dbReference type="ARBA" id="ARBA00022801"/>
    </source>
</evidence>
<proteinExistence type="predicted"/>
<dbReference type="GO" id="GO:0016787">
    <property type="term" value="F:hydrolase activity"/>
    <property type="evidence" value="ECO:0007669"/>
    <property type="project" value="UniProtKB-KW"/>
</dbReference>
<protein>
    <submittedName>
        <fullName evidence="3">Amidohydrolase</fullName>
    </submittedName>
</protein>
<evidence type="ECO:0000256" key="2">
    <source>
        <dbReference type="PIRSR" id="PIRSR005962-1"/>
    </source>
</evidence>
<dbReference type="PANTHER" id="PTHR11014">
    <property type="entry name" value="PEPTIDASE M20 FAMILY MEMBER"/>
    <property type="match status" value="1"/>
</dbReference>
<dbReference type="SUPFAM" id="SSF53187">
    <property type="entry name" value="Zn-dependent exopeptidases"/>
    <property type="match status" value="1"/>
</dbReference>
<organism evidence="3 4">
    <name type="scientific">Microvirga thermotolerans</name>
    <dbReference type="NCBI Taxonomy" id="2651334"/>
    <lineage>
        <taxon>Bacteria</taxon>
        <taxon>Pseudomonadati</taxon>
        <taxon>Pseudomonadota</taxon>
        <taxon>Alphaproteobacteria</taxon>
        <taxon>Hyphomicrobiales</taxon>
        <taxon>Methylobacteriaceae</taxon>
        <taxon>Microvirga</taxon>
    </lineage>
</organism>
<gene>
    <name evidence="3" type="ORF">GDR74_08820</name>
</gene>
<dbReference type="AlphaFoldDB" id="A0A5P9JVT7"/>
<sequence length="382" mass="40586">MFLTNQDVVELTEWRRGLHRMPDVSGEEARTAETVAALLASTGADRIVTGLGGHGVAGIYEGREPGPTVMVRAELDGLPIQEISDVPHRSAVPGKAHLCGHDGHMAILAALARGLGRRRPQRGRAVLMFQPAEEDGSGAAAVVEDPKFREIAPDFAFALHNLPGMPLGKAALIEGPVSCASRGMRIALMGKTAHASMPEFGLSPADAVAKLMPALTGLGRGGPLDEGFAMVTVTHARVGEPAFGIAPGYAEIWATLRTLTDAGMEGLVSRAEALAADVAREQGLGLEIAYRDVFRHCENAPEAVAHLRRALDAEAVPWDRGDLPMRPSEDFGRFGDGACAAMFFLGAGEKHPSLHNPDYDFPDDLIAIGARVFMRTLRDMLG</sequence>
<dbReference type="GO" id="GO:0046872">
    <property type="term" value="F:metal ion binding"/>
    <property type="evidence" value="ECO:0007669"/>
    <property type="project" value="UniProtKB-KW"/>
</dbReference>
<dbReference type="Gene3D" id="3.30.70.360">
    <property type="match status" value="1"/>
</dbReference>
<evidence type="ECO:0000313" key="4">
    <source>
        <dbReference type="Proteomes" id="UP000325614"/>
    </source>
</evidence>
<comment type="cofactor">
    <cofactor evidence="2">
        <name>Mn(2+)</name>
        <dbReference type="ChEBI" id="CHEBI:29035"/>
    </cofactor>
    <text evidence="2">The Mn(2+) ion enhances activity.</text>
</comment>
<dbReference type="RefSeq" id="WP_152585963.1">
    <property type="nucleotide sequence ID" value="NZ_CP045423.1"/>
</dbReference>
<dbReference type="Pfam" id="PF01546">
    <property type="entry name" value="Peptidase_M20"/>
    <property type="match status" value="1"/>
</dbReference>
<name>A0A5P9JVT7_9HYPH</name>
<reference evidence="3 4" key="1">
    <citation type="submission" date="2019-10" db="EMBL/GenBank/DDBJ databases">
        <title>Isolation, Identification of Microvirga thermotolerans HR1, a novel thermophilic bacterium and Comparative Genomics of the genus Microvirga.</title>
        <authorList>
            <person name="Li J."/>
            <person name="Zhang W."/>
            <person name="Lin M."/>
            <person name="Wang J."/>
        </authorList>
    </citation>
    <scope>NUCLEOTIDE SEQUENCE [LARGE SCALE GENOMIC DNA]</scope>
    <source>
        <strain evidence="3 4">HR1</strain>
    </source>
</reference>
<dbReference type="EMBL" id="CP045423">
    <property type="protein sequence ID" value="QFU16319.1"/>
    <property type="molecule type" value="Genomic_DNA"/>
</dbReference>
<keyword evidence="2" id="KW-0479">Metal-binding</keyword>
<feature type="binding site" evidence="2">
    <location>
        <position position="160"/>
    </location>
    <ligand>
        <name>Mn(2+)</name>
        <dbReference type="ChEBI" id="CHEBI:29035"/>
        <label>2</label>
    </ligand>
</feature>